<proteinExistence type="predicted"/>
<evidence type="ECO:0000313" key="2">
    <source>
        <dbReference type="Proteomes" id="UP000278031"/>
    </source>
</evidence>
<sequence>MGAIYVKDEILVALKSRYGDNYSKVVNKFLEDLLNSDEDFAAREALRKFNEALDEVRKYYDVEVTKLKRKKKEAELTEKEIEILKASEGESHEKTL</sequence>
<dbReference type="AlphaFoldDB" id="A0A497JIH8"/>
<gene>
    <name evidence="1" type="ORF">DRO04_00940</name>
</gene>
<dbReference type="Proteomes" id="UP000278031">
    <property type="component" value="Unassembled WGS sequence"/>
</dbReference>
<accession>A0A497JIH8</accession>
<evidence type="ECO:0000313" key="1">
    <source>
        <dbReference type="EMBL" id="RLG70891.1"/>
    </source>
</evidence>
<dbReference type="EMBL" id="QMWP01000024">
    <property type="protein sequence ID" value="RLG70891.1"/>
    <property type="molecule type" value="Genomic_DNA"/>
</dbReference>
<reference evidence="1 2" key="1">
    <citation type="submission" date="2018-06" db="EMBL/GenBank/DDBJ databases">
        <title>Extensive metabolic versatility and redundancy in microbially diverse, dynamic hydrothermal sediments.</title>
        <authorList>
            <person name="Dombrowski N."/>
            <person name="Teske A."/>
            <person name="Baker B.J."/>
        </authorList>
    </citation>
    <scope>NUCLEOTIDE SEQUENCE [LARGE SCALE GENOMIC DNA]</scope>
    <source>
        <strain evidence="1">B51_G17</strain>
    </source>
</reference>
<protein>
    <submittedName>
        <fullName evidence="1">Uncharacterized protein</fullName>
    </submittedName>
</protein>
<comment type="caution">
    <text evidence="1">The sequence shown here is derived from an EMBL/GenBank/DDBJ whole genome shotgun (WGS) entry which is preliminary data.</text>
</comment>
<organism evidence="1 2">
    <name type="scientific">Candidatus Iainarchaeum sp</name>
    <dbReference type="NCBI Taxonomy" id="3101447"/>
    <lineage>
        <taxon>Archaea</taxon>
        <taxon>Candidatus Iainarchaeota</taxon>
        <taxon>Candidatus Iainarchaeia</taxon>
        <taxon>Candidatus Iainarchaeales</taxon>
        <taxon>Candidatus Iainarchaeaceae</taxon>
        <taxon>Candidatus Iainarchaeum</taxon>
    </lineage>
</organism>
<name>A0A497JIH8_9ARCH</name>